<dbReference type="SUPFAM" id="SSF47781">
    <property type="entry name" value="RuvA domain 2-like"/>
    <property type="match status" value="1"/>
</dbReference>
<dbReference type="InterPro" id="IPR013785">
    <property type="entry name" value="Aldolase_TIM"/>
</dbReference>
<dbReference type="InterPro" id="IPR010994">
    <property type="entry name" value="RuvA_2-like"/>
</dbReference>
<evidence type="ECO:0000256" key="3">
    <source>
        <dbReference type="ARBA" id="ARBA00022723"/>
    </source>
</evidence>
<dbReference type="Gene3D" id="3.20.20.70">
    <property type="entry name" value="Aldolase class I"/>
    <property type="match status" value="1"/>
</dbReference>
<keyword evidence="5" id="KW-0411">Iron-sulfur</keyword>
<name>A0A511B802_9PROT</name>
<comment type="caution">
    <text evidence="6">The sequence shown here is derived from an EMBL/GenBank/DDBJ whole genome shotgun (WGS) entry which is preliminary data.</text>
</comment>
<evidence type="ECO:0000256" key="5">
    <source>
        <dbReference type="ARBA" id="ARBA00023014"/>
    </source>
</evidence>
<evidence type="ECO:0000256" key="2">
    <source>
        <dbReference type="ARBA" id="ARBA00022691"/>
    </source>
</evidence>
<protein>
    <submittedName>
        <fullName evidence="6">Putative DNA modification/repair radical SAM protein</fullName>
    </submittedName>
</protein>
<dbReference type="NCBIfam" id="TIGR03916">
    <property type="entry name" value="rSAM_link_UDG"/>
    <property type="match status" value="1"/>
</dbReference>
<dbReference type="SUPFAM" id="SSF102114">
    <property type="entry name" value="Radical SAM enzymes"/>
    <property type="match status" value="1"/>
</dbReference>
<reference evidence="6 7" key="1">
    <citation type="submission" date="2019-07" db="EMBL/GenBank/DDBJ databases">
        <title>Whole genome shotgun sequence of Gluconobacter wancherniae NBRC 103581.</title>
        <authorList>
            <person name="Hosoyama A."/>
            <person name="Uohara A."/>
            <person name="Ohji S."/>
            <person name="Ichikawa N."/>
        </authorList>
    </citation>
    <scope>NUCLEOTIDE SEQUENCE [LARGE SCALE GENOMIC DNA]</scope>
    <source>
        <strain evidence="6 7">NBRC 103581</strain>
    </source>
</reference>
<evidence type="ECO:0000256" key="4">
    <source>
        <dbReference type="ARBA" id="ARBA00023004"/>
    </source>
</evidence>
<accession>A0A511B802</accession>
<dbReference type="AlphaFoldDB" id="A0A511B802"/>
<dbReference type="PANTHER" id="PTHR21180">
    <property type="entry name" value="ENDONUCLEASE/EXONUCLEASE/PHOSPHATASE FAMILY DOMAIN-CONTAINING PROTEIN 1"/>
    <property type="match status" value="1"/>
</dbReference>
<dbReference type="GO" id="GO:0051536">
    <property type="term" value="F:iron-sulfur cluster binding"/>
    <property type="evidence" value="ECO:0007669"/>
    <property type="project" value="UniProtKB-KW"/>
</dbReference>
<sequence>MKKSLSARLAILSDAAKYDASCASSGSNKRDSSASGGLGSTTGNGICHAYTPDGRCISLLKILLTNFCIYDCAYCINRSSSNVERARFTPDEVVWLTLEFYRRNCIEGLFLSSGIIRSSDHTMEQLVQVARDLRLKHGFRGYIHLKTIPDASPALLEEAGLYADRLSINVELPTETGLKQYAPEKEAAGIRRAMGEMRLKIEAGKDRTHTGRPTRRFSPGGQSTQMIVGADGASDQQILSSSSGLYGSYGLRRVYYSAFSPIPDASALLPVKSPPLQREHRLYQADWLFRFYGFDFSEITAGRADGMLDLELDPKLAWALDNRAQFPVDLNLAPREMLLRVPGLGLKAVTAIVSARRHGVIRLEDLARLNVSIRKVRPFVKTVGWSPASLTDRHDLRTLFVPSPQQMSLF</sequence>
<dbReference type="InterPro" id="IPR051675">
    <property type="entry name" value="Endo/Exo/Phosphatase_dom_1"/>
</dbReference>
<dbReference type="SFLD" id="SFLDS00029">
    <property type="entry name" value="Radical_SAM"/>
    <property type="match status" value="1"/>
</dbReference>
<dbReference type="RefSeq" id="WP_146796411.1">
    <property type="nucleotide sequence ID" value="NZ_BARC01000008.1"/>
</dbReference>
<gene>
    <name evidence="6" type="ORF">GWA01_17270</name>
</gene>
<evidence type="ECO:0000313" key="6">
    <source>
        <dbReference type="EMBL" id="GEK93957.1"/>
    </source>
</evidence>
<organism evidence="6 7">
    <name type="scientific">Gluconobacter wancherniae NBRC 103581</name>
    <dbReference type="NCBI Taxonomy" id="656744"/>
    <lineage>
        <taxon>Bacteria</taxon>
        <taxon>Pseudomonadati</taxon>
        <taxon>Pseudomonadota</taxon>
        <taxon>Alphaproteobacteria</taxon>
        <taxon>Acetobacterales</taxon>
        <taxon>Acetobacteraceae</taxon>
        <taxon>Gluconobacter</taxon>
    </lineage>
</organism>
<evidence type="ECO:0000256" key="1">
    <source>
        <dbReference type="ARBA" id="ARBA00001966"/>
    </source>
</evidence>
<proteinExistence type="predicted"/>
<dbReference type="GO" id="GO:0003824">
    <property type="term" value="F:catalytic activity"/>
    <property type="evidence" value="ECO:0007669"/>
    <property type="project" value="InterPro"/>
</dbReference>
<dbReference type="InterPro" id="IPR023874">
    <property type="entry name" value="DNA_rSAM_put"/>
</dbReference>
<dbReference type="EMBL" id="BJUZ01000002">
    <property type="protein sequence ID" value="GEK93957.1"/>
    <property type="molecule type" value="Genomic_DNA"/>
</dbReference>
<keyword evidence="4" id="KW-0408">Iron</keyword>
<dbReference type="SFLD" id="SFLDG01102">
    <property type="entry name" value="Uncharacterised_Radical_SAM_Su"/>
    <property type="match status" value="1"/>
</dbReference>
<keyword evidence="7" id="KW-1185">Reference proteome</keyword>
<keyword evidence="3" id="KW-0479">Metal-binding</keyword>
<dbReference type="GO" id="GO:0046872">
    <property type="term" value="F:metal ion binding"/>
    <property type="evidence" value="ECO:0007669"/>
    <property type="project" value="UniProtKB-KW"/>
</dbReference>
<dbReference type="OrthoDB" id="9801154at2"/>
<dbReference type="InterPro" id="IPR058240">
    <property type="entry name" value="rSAM_sf"/>
</dbReference>
<keyword evidence="2" id="KW-0949">S-adenosyl-L-methionine</keyword>
<comment type="cofactor">
    <cofactor evidence="1">
        <name>[4Fe-4S] cluster</name>
        <dbReference type="ChEBI" id="CHEBI:49883"/>
    </cofactor>
</comment>
<dbReference type="Proteomes" id="UP000321230">
    <property type="component" value="Unassembled WGS sequence"/>
</dbReference>
<evidence type="ECO:0000313" key="7">
    <source>
        <dbReference type="Proteomes" id="UP000321230"/>
    </source>
</evidence>
<dbReference type="InterPro" id="IPR007197">
    <property type="entry name" value="rSAM"/>
</dbReference>
<dbReference type="PANTHER" id="PTHR21180:SF9">
    <property type="entry name" value="TYPE II SECRETION SYSTEM PROTEIN K"/>
    <property type="match status" value="1"/>
</dbReference>